<gene>
    <name evidence="7" type="ORF">BLS_002458</name>
</gene>
<feature type="domain" description="FAD-binding PCMH-type" evidence="6">
    <location>
        <begin position="56"/>
        <end position="233"/>
    </location>
</feature>
<proteinExistence type="inferred from homology"/>
<reference evidence="7 8" key="1">
    <citation type="submission" date="2019-11" db="EMBL/GenBank/DDBJ databases">
        <title>Venturia inaequalis Genome Resource.</title>
        <authorList>
            <person name="Lichtner F.J."/>
        </authorList>
    </citation>
    <scope>NUCLEOTIDE SEQUENCE [LARGE SCALE GENOMIC DNA]</scope>
    <source>
        <strain evidence="7">Bline_iso_100314</strain>
    </source>
</reference>
<evidence type="ECO:0000313" key="8">
    <source>
        <dbReference type="Proteomes" id="UP000433883"/>
    </source>
</evidence>
<dbReference type="InterPro" id="IPR036318">
    <property type="entry name" value="FAD-bd_PCMH-like_sf"/>
</dbReference>
<keyword evidence="3" id="KW-0274">FAD</keyword>
<dbReference type="Gene3D" id="3.30.465.10">
    <property type="match status" value="1"/>
</dbReference>
<dbReference type="Pfam" id="PF08031">
    <property type="entry name" value="BBE"/>
    <property type="match status" value="1"/>
</dbReference>
<dbReference type="InterPro" id="IPR016169">
    <property type="entry name" value="FAD-bd_PCMH_sub2"/>
</dbReference>
<name>A0A8H3U1L5_VENIN</name>
<dbReference type="AlphaFoldDB" id="A0A8H3U1L5"/>
<evidence type="ECO:0000256" key="1">
    <source>
        <dbReference type="ARBA" id="ARBA00005466"/>
    </source>
</evidence>
<evidence type="ECO:0000256" key="3">
    <source>
        <dbReference type="ARBA" id="ARBA00022827"/>
    </source>
</evidence>
<dbReference type="GO" id="GO:0016491">
    <property type="term" value="F:oxidoreductase activity"/>
    <property type="evidence" value="ECO:0007669"/>
    <property type="project" value="UniProtKB-KW"/>
</dbReference>
<dbReference type="PANTHER" id="PTHR42973">
    <property type="entry name" value="BINDING OXIDOREDUCTASE, PUTATIVE (AFU_ORTHOLOGUE AFUA_1G17690)-RELATED"/>
    <property type="match status" value="1"/>
</dbReference>
<accession>A0A8H3U1L5</accession>
<dbReference type="GO" id="GO:0071949">
    <property type="term" value="F:FAD binding"/>
    <property type="evidence" value="ECO:0007669"/>
    <property type="project" value="InterPro"/>
</dbReference>
<comment type="caution">
    <text evidence="7">The sequence shown here is derived from an EMBL/GenBank/DDBJ whole genome shotgun (WGS) entry which is preliminary data.</text>
</comment>
<evidence type="ECO:0000313" key="7">
    <source>
        <dbReference type="EMBL" id="KAE9961338.1"/>
    </source>
</evidence>
<sequence>MHLSSLLLLSAASLVSALPSNPKAQVLDCLQAAGIPDNVPGSPKFAALETPFNIRLNYTPSVIVAPKTEQELAVAVKCACGTGVKVQARSGGHSYASFSLGGQDGSMIIDLVNFNNVVPNFDQQHPTLAYFGGGVRLGNLDTALYNARRALSHGTCSGIGVGGHFTHGGYGHTSRNWGLAMDAIVALDVVTADGKIVHTSPDPKEEPDLFWAMRGAADSFGIITNFYVETQPAPETIINFGYSISGMYEDRARFVKFFQHLQDYVLHSEHVDRKISIGMYMDGQIFNFIGQYFGDQSFFNNTIVPELFSTLGNGTWKGNPGSQKVDWLKSIELLNGAPIVYSLERTDYTHHDNFFAKSLTIPEPLGFTEKALQSYHDYIVAKGVKPPNPWFSIINLYGGRDSMINVKDTNFAAYKDRDALWVMQHYGFNDAGKNVDLGFVNGLNDAITKAMPGDAGIGAYLNYIDPTLSRQEAIDMYYGKEVYAKLQTLKKKYDPEGVFWNPLAVEA</sequence>
<dbReference type="Pfam" id="PF01565">
    <property type="entry name" value="FAD_binding_4"/>
    <property type="match status" value="1"/>
</dbReference>
<dbReference type="SUPFAM" id="SSF56176">
    <property type="entry name" value="FAD-binding/transporter-associated domain-like"/>
    <property type="match status" value="1"/>
</dbReference>
<organism evidence="7 8">
    <name type="scientific">Venturia inaequalis</name>
    <name type="common">Apple scab fungus</name>
    <dbReference type="NCBI Taxonomy" id="5025"/>
    <lineage>
        <taxon>Eukaryota</taxon>
        <taxon>Fungi</taxon>
        <taxon>Dikarya</taxon>
        <taxon>Ascomycota</taxon>
        <taxon>Pezizomycotina</taxon>
        <taxon>Dothideomycetes</taxon>
        <taxon>Pleosporomycetidae</taxon>
        <taxon>Venturiales</taxon>
        <taxon>Venturiaceae</taxon>
        <taxon>Venturia</taxon>
    </lineage>
</organism>
<dbReference type="EMBL" id="WNWQ01001700">
    <property type="protein sequence ID" value="KAE9961338.1"/>
    <property type="molecule type" value="Genomic_DNA"/>
</dbReference>
<dbReference type="OrthoDB" id="407275at2759"/>
<dbReference type="InterPro" id="IPR012951">
    <property type="entry name" value="BBE"/>
</dbReference>
<protein>
    <recommendedName>
        <fullName evidence="6">FAD-binding PCMH-type domain-containing protein</fullName>
    </recommendedName>
</protein>
<evidence type="ECO:0000259" key="6">
    <source>
        <dbReference type="PROSITE" id="PS51387"/>
    </source>
</evidence>
<keyword evidence="4" id="KW-0560">Oxidoreductase</keyword>
<dbReference type="InterPro" id="IPR016166">
    <property type="entry name" value="FAD-bd_PCMH"/>
</dbReference>
<dbReference type="Proteomes" id="UP000433883">
    <property type="component" value="Unassembled WGS sequence"/>
</dbReference>
<keyword evidence="2" id="KW-0285">Flavoprotein</keyword>
<evidence type="ECO:0000256" key="4">
    <source>
        <dbReference type="ARBA" id="ARBA00023002"/>
    </source>
</evidence>
<dbReference type="InterPro" id="IPR006094">
    <property type="entry name" value="Oxid_FAD_bind_N"/>
</dbReference>
<dbReference type="PROSITE" id="PS00862">
    <property type="entry name" value="OX2_COVAL_FAD"/>
    <property type="match status" value="1"/>
</dbReference>
<dbReference type="Gene3D" id="3.40.462.20">
    <property type="match status" value="1"/>
</dbReference>
<dbReference type="PROSITE" id="PS51387">
    <property type="entry name" value="FAD_PCMH"/>
    <property type="match status" value="1"/>
</dbReference>
<dbReference type="InterPro" id="IPR006093">
    <property type="entry name" value="Oxy_OxRdtase_FAD_BS"/>
</dbReference>
<evidence type="ECO:0000256" key="5">
    <source>
        <dbReference type="SAM" id="SignalP"/>
    </source>
</evidence>
<feature type="chain" id="PRO_5034998114" description="FAD-binding PCMH-type domain-containing protein" evidence="5">
    <location>
        <begin position="18"/>
        <end position="507"/>
    </location>
</feature>
<comment type="similarity">
    <text evidence="1">Belongs to the oxygen-dependent FAD-linked oxidoreductase family.</text>
</comment>
<evidence type="ECO:0000256" key="2">
    <source>
        <dbReference type="ARBA" id="ARBA00022630"/>
    </source>
</evidence>
<dbReference type="PANTHER" id="PTHR42973:SF15">
    <property type="entry name" value="FAD-BINDING PCMH-TYPE DOMAIN-CONTAINING PROTEIN"/>
    <property type="match status" value="1"/>
</dbReference>
<dbReference type="InterPro" id="IPR050416">
    <property type="entry name" value="FAD-linked_Oxidoreductase"/>
</dbReference>
<keyword evidence="5" id="KW-0732">Signal</keyword>
<feature type="signal peptide" evidence="5">
    <location>
        <begin position="1"/>
        <end position="17"/>
    </location>
</feature>